<dbReference type="RefSeq" id="XP_960979.1">
    <property type="nucleotide sequence ID" value="XM_955886.1"/>
</dbReference>
<evidence type="ECO:0000313" key="4">
    <source>
        <dbReference type="Proteomes" id="UP000001805"/>
    </source>
</evidence>
<dbReference type="KEGG" id="ncr:NCU08849"/>
<keyword evidence="4" id="KW-1185">Reference proteome</keyword>
<keyword evidence="2" id="KW-0812">Transmembrane</keyword>
<proteinExistence type="predicted"/>
<keyword evidence="2" id="KW-1133">Transmembrane helix</keyword>
<keyword evidence="2" id="KW-0472">Membrane</keyword>
<dbReference type="Proteomes" id="UP000001805">
    <property type="component" value="Chromosome 2, Linkage Group V"/>
</dbReference>
<evidence type="ECO:0000313" key="3">
    <source>
        <dbReference type="EMBL" id="EAA31743.1"/>
    </source>
</evidence>
<evidence type="ECO:0000256" key="1">
    <source>
        <dbReference type="SAM" id="MobiDB-lite"/>
    </source>
</evidence>
<dbReference type="InParanoid" id="Q1K735"/>
<name>Q1K735_NEUCR</name>
<dbReference type="VEuPathDB" id="FungiDB:NCU08849"/>
<dbReference type="HOGENOM" id="CLU_1046192_0_0_1"/>
<sequence length="266" mass="27408">MFLDVGTGYAVYIRDSADRVYRTEEDASILEALFDLVAGRNDLIHVASPEDPNLLQGACPANFAACGGLGDGLARARAGAAAVVVGAAAAAAAAHAGSGSGSGGVGHRGAAFATEVAMLEGLSDSLARSFAKETEQIGDRVEGAGVVLTVEARVFAVVAAAAWAAAALVRLNLVVRVKKEKRKGTRPREERVFYLPPGGMDKRSGKPIVRRNRMKSLSQPAKKIACVSSQLGGPVTHARFEGKNTLEEGTTTAHGQSAPGIQACGD</sequence>
<reference evidence="3 4" key="1">
    <citation type="journal article" date="2003" name="Nature">
        <title>The genome sequence of the filamentous fungus Neurospora crassa.</title>
        <authorList>
            <person name="Galagan J.E."/>
            <person name="Calvo S.E."/>
            <person name="Borkovich K.A."/>
            <person name="Selker E.U."/>
            <person name="Read N.D."/>
            <person name="Jaffe D."/>
            <person name="FitzHugh W."/>
            <person name="Ma L.J."/>
            <person name="Smirnov S."/>
            <person name="Purcell S."/>
            <person name="Rehman B."/>
            <person name="Elkins T."/>
            <person name="Engels R."/>
            <person name="Wang S."/>
            <person name="Nielsen C.B."/>
            <person name="Butler J."/>
            <person name="Endrizzi M."/>
            <person name="Qui D."/>
            <person name="Ianakiev P."/>
            <person name="Bell-Pedersen D."/>
            <person name="Nelson M.A."/>
            <person name="Werner-Washburne M."/>
            <person name="Selitrennikoff C.P."/>
            <person name="Kinsey J.A."/>
            <person name="Braun E.L."/>
            <person name="Zelter A."/>
            <person name="Schulte U."/>
            <person name="Kothe G.O."/>
            <person name="Jedd G."/>
            <person name="Mewes W."/>
            <person name="Staben C."/>
            <person name="Marcotte E."/>
            <person name="Greenberg D."/>
            <person name="Roy A."/>
            <person name="Foley K."/>
            <person name="Naylor J."/>
            <person name="Stange-Thomann N."/>
            <person name="Barrett R."/>
            <person name="Gnerre S."/>
            <person name="Kamal M."/>
            <person name="Kamvysselis M."/>
            <person name="Mauceli E."/>
            <person name="Bielke C."/>
            <person name="Rudd S."/>
            <person name="Frishman D."/>
            <person name="Krystofova S."/>
            <person name="Rasmussen C."/>
            <person name="Metzenberg R.L."/>
            <person name="Perkins D.D."/>
            <person name="Kroken S."/>
            <person name="Cogoni C."/>
            <person name="Macino G."/>
            <person name="Catcheside D."/>
            <person name="Li W."/>
            <person name="Pratt R.J."/>
            <person name="Osmani S.A."/>
            <person name="DeSouza C.P."/>
            <person name="Glass L."/>
            <person name="Orbach M.J."/>
            <person name="Berglund J.A."/>
            <person name="Voelker R."/>
            <person name="Yarden O."/>
            <person name="Plamann M."/>
            <person name="Seiler S."/>
            <person name="Dunlap J."/>
            <person name="Radford A."/>
            <person name="Aramayo R."/>
            <person name="Natvig D.O."/>
            <person name="Alex L.A."/>
            <person name="Mannhaupt G."/>
            <person name="Ebbole D.J."/>
            <person name="Freitag M."/>
            <person name="Paulsen I."/>
            <person name="Sachs M.S."/>
            <person name="Lander E.S."/>
            <person name="Nusbaum C."/>
            <person name="Birren B."/>
        </authorList>
    </citation>
    <scope>NUCLEOTIDE SEQUENCE [LARGE SCALE GENOMIC DNA]</scope>
    <source>
        <strain evidence="4">ATCC 24698 / 74-OR23-1A / CBS 708.71 / DSM 1257 / FGSC 987</strain>
    </source>
</reference>
<dbReference type="EMBL" id="CM002240">
    <property type="protein sequence ID" value="EAA31743.1"/>
    <property type="molecule type" value="Genomic_DNA"/>
</dbReference>
<protein>
    <submittedName>
        <fullName evidence="3">Uncharacterized protein</fullName>
    </submittedName>
</protein>
<evidence type="ECO:0000256" key="2">
    <source>
        <dbReference type="SAM" id="Phobius"/>
    </source>
</evidence>
<dbReference type="GeneID" id="3877134"/>
<gene>
    <name evidence="3" type="ORF">NCU08849</name>
</gene>
<feature type="transmembrane region" description="Helical" evidence="2">
    <location>
        <begin position="154"/>
        <end position="173"/>
    </location>
</feature>
<dbReference type="OMA" id="GACPANF"/>
<feature type="region of interest" description="Disordered" evidence="1">
    <location>
        <begin position="247"/>
        <end position="266"/>
    </location>
</feature>
<dbReference type="OrthoDB" id="10442678at2759"/>
<dbReference type="AlphaFoldDB" id="Q1K735"/>
<organism evidence="3 4">
    <name type="scientific">Neurospora crassa (strain ATCC 24698 / 74-OR23-1A / CBS 708.71 / DSM 1257 / FGSC 987)</name>
    <dbReference type="NCBI Taxonomy" id="367110"/>
    <lineage>
        <taxon>Eukaryota</taxon>
        <taxon>Fungi</taxon>
        <taxon>Dikarya</taxon>
        <taxon>Ascomycota</taxon>
        <taxon>Pezizomycotina</taxon>
        <taxon>Sordariomycetes</taxon>
        <taxon>Sordariomycetidae</taxon>
        <taxon>Sordariales</taxon>
        <taxon>Sordariaceae</taxon>
        <taxon>Neurospora</taxon>
    </lineage>
</organism>
<accession>Q1K735</accession>
<dbReference type="PaxDb" id="5141-EFNCRP00000008791"/>